<protein>
    <submittedName>
        <fullName evidence="2">SseB family protein</fullName>
    </submittedName>
</protein>
<dbReference type="EMBL" id="JAHCVK010000008">
    <property type="protein sequence ID" value="MBT0654191.1"/>
    <property type="molecule type" value="Genomic_DNA"/>
</dbReference>
<sequence>MTELDQALEALRQDMSDAKNQSKFYDLFLNATFFVPTLDEEEAKEAGADDGQVLPLVIESEGNDYLMLFDSEERLHAWAEHKVKSVAVPGHVLAATTQPPLHWALNVGTPHAKQFLPDEIAWLRDVVERCNAEAAKGTEEDRG</sequence>
<proteinExistence type="predicted"/>
<keyword evidence="3" id="KW-1185">Reference proteome</keyword>
<dbReference type="RefSeq" id="WP_214176199.1">
    <property type="nucleotide sequence ID" value="NZ_JAHCVK010000008.1"/>
</dbReference>
<gene>
    <name evidence="2" type="ORF">KI810_14095</name>
</gene>
<evidence type="ECO:0000313" key="2">
    <source>
        <dbReference type="EMBL" id="MBT0654191.1"/>
    </source>
</evidence>
<comment type="caution">
    <text evidence="2">The sequence shown here is derived from an EMBL/GenBank/DDBJ whole genome shotgun (WGS) entry which is preliminary data.</text>
</comment>
<feature type="domain" description="SseB protein N-terminal" evidence="1">
    <location>
        <begin position="4"/>
        <end position="122"/>
    </location>
</feature>
<name>A0ABS5SFQ8_9BACT</name>
<dbReference type="Pfam" id="PF07179">
    <property type="entry name" value="SseB"/>
    <property type="match status" value="1"/>
</dbReference>
<organism evidence="2 3">
    <name type="scientific">Geomobilimonas luticola</name>
    <dbReference type="NCBI Taxonomy" id="1114878"/>
    <lineage>
        <taxon>Bacteria</taxon>
        <taxon>Pseudomonadati</taxon>
        <taxon>Thermodesulfobacteriota</taxon>
        <taxon>Desulfuromonadia</taxon>
        <taxon>Geobacterales</taxon>
        <taxon>Geobacteraceae</taxon>
        <taxon>Geomobilimonas</taxon>
    </lineage>
</organism>
<evidence type="ECO:0000259" key="1">
    <source>
        <dbReference type="Pfam" id="PF07179"/>
    </source>
</evidence>
<dbReference type="InterPro" id="IPR009839">
    <property type="entry name" value="SseB_N"/>
</dbReference>
<accession>A0ABS5SFQ8</accession>
<evidence type="ECO:0000313" key="3">
    <source>
        <dbReference type="Proteomes" id="UP000756860"/>
    </source>
</evidence>
<dbReference type="Proteomes" id="UP000756860">
    <property type="component" value="Unassembled WGS sequence"/>
</dbReference>
<reference evidence="2 3" key="1">
    <citation type="submission" date="2021-05" db="EMBL/GenBank/DDBJ databases">
        <title>The draft genome of Geobacter luticola JCM 17780.</title>
        <authorList>
            <person name="Xu Z."/>
            <person name="Masuda Y."/>
            <person name="Itoh H."/>
            <person name="Senoo K."/>
        </authorList>
    </citation>
    <scope>NUCLEOTIDE SEQUENCE [LARGE SCALE GENOMIC DNA]</scope>
    <source>
        <strain evidence="2 3">JCM 17780</strain>
    </source>
</reference>